<evidence type="ECO:0000313" key="2">
    <source>
        <dbReference type="EMBL" id="SFP02600.1"/>
    </source>
</evidence>
<dbReference type="EMBL" id="FOXB01000004">
    <property type="protein sequence ID" value="SFP02600.1"/>
    <property type="molecule type" value="Genomic_DNA"/>
</dbReference>
<gene>
    <name evidence="2" type="ORF">SAMN05216234_10494</name>
</gene>
<keyword evidence="1" id="KW-0472">Membrane</keyword>
<evidence type="ECO:0000256" key="1">
    <source>
        <dbReference type="SAM" id="Phobius"/>
    </source>
</evidence>
<feature type="transmembrane region" description="Helical" evidence="1">
    <location>
        <begin position="7"/>
        <end position="25"/>
    </location>
</feature>
<keyword evidence="3" id="KW-1185">Reference proteome</keyword>
<evidence type="ECO:0000313" key="3">
    <source>
        <dbReference type="Proteomes" id="UP000199227"/>
    </source>
</evidence>
<reference evidence="2 3" key="1">
    <citation type="submission" date="2016-10" db="EMBL/GenBank/DDBJ databases">
        <authorList>
            <person name="de Groot N.N."/>
        </authorList>
    </citation>
    <scope>NUCLEOTIDE SEQUENCE [LARGE SCALE GENOMIC DNA]</scope>
    <source>
        <strain evidence="2 3">EP1-55-1</strain>
    </source>
</reference>
<proteinExistence type="predicted"/>
<sequence length="34" mass="3992">MFQKYAPLVFVILFALFVGWMIWGMETAVPQGNW</sequence>
<organism evidence="2 3">
    <name type="scientific">Hydrogenimonas thermophila</name>
    <dbReference type="NCBI Taxonomy" id="223786"/>
    <lineage>
        <taxon>Bacteria</taxon>
        <taxon>Pseudomonadati</taxon>
        <taxon>Campylobacterota</taxon>
        <taxon>Epsilonproteobacteria</taxon>
        <taxon>Campylobacterales</taxon>
        <taxon>Hydrogenimonadaceae</taxon>
        <taxon>Hydrogenimonas</taxon>
    </lineage>
</organism>
<accession>A0A1I5LZF4</accession>
<name>A0A1I5LZF4_9BACT</name>
<keyword evidence="1" id="KW-0812">Transmembrane</keyword>
<dbReference type="Proteomes" id="UP000199227">
    <property type="component" value="Unassembled WGS sequence"/>
</dbReference>
<keyword evidence="1" id="KW-1133">Transmembrane helix</keyword>
<protein>
    <submittedName>
        <fullName evidence="2">Uncharacterized protein</fullName>
    </submittedName>
</protein>
<dbReference type="AlphaFoldDB" id="A0A1I5LZF4"/>